<comment type="caution">
    <text evidence="1">The sequence shown here is derived from an EMBL/GenBank/DDBJ whole genome shotgun (WGS) entry which is preliminary data.</text>
</comment>
<reference evidence="1 2" key="1">
    <citation type="submission" date="2009-02" db="EMBL/GenBank/DDBJ databases">
        <authorList>
            <person name="Fulton L."/>
            <person name="Clifton S."/>
            <person name="Fulton B."/>
            <person name="Xu J."/>
            <person name="Minx P."/>
            <person name="Pepin K.H."/>
            <person name="Johnson M."/>
            <person name="Bhonagiri V."/>
            <person name="Nash W.E."/>
            <person name="Mardis E.R."/>
            <person name="Wilson R.K."/>
        </authorList>
    </citation>
    <scope>NUCLEOTIDE SEQUENCE [LARGE SCALE GENOMIC DNA]</scope>
    <source>
        <strain evidence="1 2">ATCC 27758</strain>
    </source>
</reference>
<dbReference type="Pfam" id="PF09548">
    <property type="entry name" value="Spore_III_AB"/>
    <property type="match status" value="1"/>
</dbReference>
<evidence type="ECO:0000313" key="2">
    <source>
        <dbReference type="Proteomes" id="UP000003793"/>
    </source>
</evidence>
<dbReference type="EMBL" id="ABVR01000037">
    <property type="protein sequence ID" value="EEG90762.1"/>
    <property type="molecule type" value="Genomic_DNA"/>
</dbReference>
<protein>
    <submittedName>
        <fullName evidence="1">Putative stage III sporulation protein AB</fullName>
    </submittedName>
</protein>
<proteinExistence type="predicted"/>
<dbReference type="HOGENOM" id="CLU_120887_0_0_9"/>
<evidence type="ECO:0000313" key="1">
    <source>
        <dbReference type="EMBL" id="EEG90762.1"/>
    </source>
</evidence>
<gene>
    <name evidence="1" type="ORF">COPCOM_00990</name>
</gene>
<accession>C0B769</accession>
<dbReference type="Proteomes" id="UP000003793">
    <property type="component" value="Unassembled WGS sequence"/>
</dbReference>
<name>C0B769_9FIRM</name>
<organism evidence="1 2">
    <name type="scientific">Coprococcus comes ATCC 27758</name>
    <dbReference type="NCBI Taxonomy" id="470146"/>
    <lineage>
        <taxon>Bacteria</taxon>
        <taxon>Bacillati</taxon>
        <taxon>Bacillota</taxon>
        <taxon>Clostridia</taxon>
        <taxon>Lachnospirales</taxon>
        <taxon>Lachnospiraceae</taxon>
        <taxon>Coprococcus</taxon>
    </lineage>
</organism>
<reference evidence="1 2" key="2">
    <citation type="submission" date="2009-03" db="EMBL/GenBank/DDBJ databases">
        <title>Draft genome sequence of Coprococcus comes (ATCC 27758).</title>
        <authorList>
            <person name="Sudarsanam P."/>
            <person name="Ley R."/>
            <person name="Guruge J."/>
            <person name="Turnbaugh P.J."/>
            <person name="Mahowald M."/>
            <person name="Liep D."/>
            <person name="Gordon J."/>
        </authorList>
    </citation>
    <scope>NUCLEOTIDE SEQUENCE [LARGE SCALE GENOMIC DNA]</scope>
    <source>
        <strain evidence="1 2">ATCC 27758</strain>
    </source>
</reference>
<dbReference type="AlphaFoldDB" id="C0B769"/>
<dbReference type="InterPro" id="IPR014198">
    <property type="entry name" value="Spore_III_AB"/>
</dbReference>
<sequence length="168" mass="19250">MVGCLGIVAATSGYGYSRGMEYQRQITDTGELQRVIRQLAGEMEYTYAPLAQVCASVSRRCSQNYRIWLEHLAKELEMPSRSLAIIWERCCESDLECLLLGREERVRLHELGMQLGSLDKKQETQIFLQYAEFLEEKRGGLLKEIQEKRRLCNLLGVTAGLFLTILIL</sequence>